<accession>A0A2M8EIQ5</accession>
<gene>
    <name evidence="1" type="ORF">CO059_02165</name>
</gene>
<name>A0A2M8EIQ5_UNCKA</name>
<dbReference type="InterPro" id="IPR045584">
    <property type="entry name" value="Pilin-like"/>
</dbReference>
<protein>
    <recommendedName>
        <fullName evidence="3">Type II secretion system protein GspG C-terminal domain-containing protein</fullName>
    </recommendedName>
</protein>
<organism evidence="1 2">
    <name type="scientific">candidate division WWE3 bacterium CG_4_9_14_0_2_um_filter_48_10</name>
    <dbReference type="NCBI Taxonomy" id="1975078"/>
    <lineage>
        <taxon>Bacteria</taxon>
        <taxon>Katanobacteria</taxon>
    </lineage>
</organism>
<comment type="caution">
    <text evidence="1">The sequence shown here is derived from an EMBL/GenBank/DDBJ whole genome shotgun (WGS) entry which is preliminary data.</text>
</comment>
<reference evidence="2" key="1">
    <citation type="submission" date="2017-09" db="EMBL/GenBank/DDBJ databases">
        <title>Depth-based differentiation of microbial function through sediment-hosted aquifers and enrichment of novel symbionts in the deep terrestrial subsurface.</title>
        <authorList>
            <person name="Probst A.J."/>
            <person name="Ladd B."/>
            <person name="Jarett J.K."/>
            <person name="Geller-Mcgrath D.E."/>
            <person name="Sieber C.M.K."/>
            <person name="Emerson J.B."/>
            <person name="Anantharaman K."/>
            <person name="Thomas B.C."/>
            <person name="Malmstrom R."/>
            <person name="Stieglmeier M."/>
            <person name="Klingl A."/>
            <person name="Woyke T."/>
            <person name="Ryan C.M."/>
            <person name="Banfield J.F."/>
        </authorList>
    </citation>
    <scope>NUCLEOTIDE SEQUENCE [LARGE SCALE GENOMIC DNA]</scope>
</reference>
<dbReference type="Proteomes" id="UP000228781">
    <property type="component" value="Unassembled WGS sequence"/>
</dbReference>
<dbReference type="AlphaFoldDB" id="A0A2M8EIQ5"/>
<evidence type="ECO:0008006" key="3">
    <source>
        <dbReference type="Google" id="ProtNLM"/>
    </source>
</evidence>
<dbReference type="SUPFAM" id="SSF54523">
    <property type="entry name" value="Pili subunits"/>
    <property type="match status" value="1"/>
</dbReference>
<dbReference type="EMBL" id="PFSK01000030">
    <property type="protein sequence ID" value="PJC22599.1"/>
    <property type="molecule type" value="Genomic_DNA"/>
</dbReference>
<evidence type="ECO:0000313" key="2">
    <source>
        <dbReference type="Proteomes" id="UP000228781"/>
    </source>
</evidence>
<dbReference type="Gene3D" id="3.30.700.10">
    <property type="entry name" value="Glycoprotein, Type 4 Pilin"/>
    <property type="match status" value="1"/>
</dbReference>
<evidence type="ECO:0000313" key="1">
    <source>
        <dbReference type="EMBL" id="PJC22599.1"/>
    </source>
</evidence>
<proteinExistence type="predicted"/>
<sequence length="172" mass="18688">MPIIKRQITVAELLIALALILILAAVGSWALNPIERLKQGRDNQRISDLENLRKAVDLAISEGVPLTKTMGVPASSVSVGVTQAVDGTGWVGMNLSKQINTLPIDPSNSKTFIDVLSNAVTGEYQFISDGIYYVLRTHLEAEANKDYYSKDGNDNSWYEIGTAPGLSTYFGL</sequence>